<name>A0AAD5NT87_ACENE</name>
<evidence type="ECO:0000313" key="2">
    <source>
        <dbReference type="Proteomes" id="UP001064489"/>
    </source>
</evidence>
<gene>
    <name evidence="1" type="ORF">LWI28_024897</name>
</gene>
<reference evidence="1" key="1">
    <citation type="journal article" date="2022" name="Plant J.">
        <title>Strategies of tolerance reflected in two North American maple genomes.</title>
        <authorList>
            <person name="McEvoy S.L."/>
            <person name="Sezen U.U."/>
            <person name="Trouern-Trend A."/>
            <person name="McMahon S.M."/>
            <person name="Schaberg P.G."/>
            <person name="Yang J."/>
            <person name="Wegrzyn J.L."/>
            <person name="Swenson N.G."/>
        </authorList>
    </citation>
    <scope>NUCLEOTIDE SEQUENCE</scope>
    <source>
        <strain evidence="1">91603</strain>
    </source>
</reference>
<proteinExistence type="predicted"/>
<evidence type="ECO:0000313" key="1">
    <source>
        <dbReference type="EMBL" id="KAI9178301.1"/>
    </source>
</evidence>
<accession>A0AAD5NT87</accession>
<dbReference type="AlphaFoldDB" id="A0AAD5NT87"/>
<sequence length="183" mass="20643">MREKSCLDIARFFYENGIAFNVGNSPLFVNMFRSVGNYRRGLKAPTSYELSTSLLLKEEEKPKAIVAEVKKTWSQTGNITQVSSVFPKEGGGNVHYGAPPPSFCSIAQREGGGNLHSGAPPPWLEAIKGDRLELIAILNSFVSFSNKSGKSKLNPKRVGAAWAERERWRWRWRWRKKARLLCK</sequence>
<dbReference type="Pfam" id="PF14968">
    <property type="entry name" value="CCDC84"/>
    <property type="match status" value="1"/>
</dbReference>
<protein>
    <submittedName>
        <fullName evidence="1">Uncharacterized protein</fullName>
    </submittedName>
</protein>
<keyword evidence="2" id="KW-1185">Reference proteome</keyword>
<dbReference type="EMBL" id="JAJSOW010000102">
    <property type="protein sequence ID" value="KAI9178301.1"/>
    <property type="molecule type" value="Genomic_DNA"/>
</dbReference>
<dbReference type="PANTHER" id="PTHR31198">
    <property type="entry name" value="COILED-COIL DOMAIN-CONTAINING PROTEIN 84"/>
    <property type="match status" value="1"/>
</dbReference>
<comment type="caution">
    <text evidence="1">The sequence shown here is derived from an EMBL/GenBank/DDBJ whole genome shotgun (WGS) entry which is preliminary data.</text>
</comment>
<dbReference type="InterPro" id="IPR028015">
    <property type="entry name" value="CCDC84-like"/>
</dbReference>
<dbReference type="Proteomes" id="UP001064489">
    <property type="component" value="Chromosome 5"/>
</dbReference>
<reference evidence="1" key="2">
    <citation type="submission" date="2023-02" db="EMBL/GenBank/DDBJ databases">
        <authorList>
            <person name="Swenson N.G."/>
            <person name="Wegrzyn J.L."/>
            <person name="Mcevoy S.L."/>
        </authorList>
    </citation>
    <scope>NUCLEOTIDE SEQUENCE</scope>
    <source>
        <strain evidence="1">91603</strain>
        <tissue evidence="1">Leaf</tissue>
    </source>
</reference>
<organism evidence="1 2">
    <name type="scientific">Acer negundo</name>
    <name type="common">Box elder</name>
    <dbReference type="NCBI Taxonomy" id="4023"/>
    <lineage>
        <taxon>Eukaryota</taxon>
        <taxon>Viridiplantae</taxon>
        <taxon>Streptophyta</taxon>
        <taxon>Embryophyta</taxon>
        <taxon>Tracheophyta</taxon>
        <taxon>Spermatophyta</taxon>
        <taxon>Magnoliopsida</taxon>
        <taxon>eudicotyledons</taxon>
        <taxon>Gunneridae</taxon>
        <taxon>Pentapetalae</taxon>
        <taxon>rosids</taxon>
        <taxon>malvids</taxon>
        <taxon>Sapindales</taxon>
        <taxon>Sapindaceae</taxon>
        <taxon>Hippocastanoideae</taxon>
        <taxon>Acereae</taxon>
        <taxon>Acer</taxon>
    </lineage>
</organism>
<dbReference type="PANTHER" id="PTHR31198:SF1">
    <property type="entry name" value="CENTROSOMAL AT-AC SPLICING FACTOR"/>
    <property type="match status" value="1"/>
</dbReference>